<feature type="compositionally biased region" description="Acidic residues" evidence="1">
    <location>
        <begin position="268"/>
        <end position="279"/>
    </location>
</feature>
<accession>A0ABR5MLR8</accession>
<dbReference type="SUPFAM" id="SSF54106">
    <property type="entry name" value="LysM domain"/>
    <property type="match status" value="1"/>
</dbReference>
<dbReference type="InterPro" id="IPR036779">
    <property type="entry name" value="LysM_dom_sf"/>
</dbReference>
<reference evidence="3 4" key="1">
    <citation type="submission" date="2015-07" db="EMBL/GenBank/DDBJ databases">
        <title>High-quality draft genome sequence of Oceanobacillus caeni HM6, a bacillus isolated from a human feces.</title>
        <authorList>
            <person name="Kumar J."/>
            <person name="Verma M.K."/>
            <person name="Pandey R."/>
            <person name="Bhambi M."/>
            <person name="Chauhan N."/>
        </authorList>
    </citation>
    <scope>NUCLEOTIDE SEQUENCE [LARGE SCALE GENOMIC DNA]</scope>
    <source>
        <strain evidence="3 4">HM6</strain>
    </source>
</reference>
<evidence type="ECO:0000313" key="4">
    <source>
        <dbReference type="Proteomes" id="UP000037854"/>
    </source>
</evidence>
<organism evidence="3 4">
    <name type="scientific">Oceanobacillus caeni</name>
    <dbReference type="NCBI Taxonomy" id="405946"/>
    <lineage>
        <taxon>Bacteria</taxon>
        <taxon>Bacillati</taxon>
        <taxon>Bacillota</taxon>
        <taxon>Bacilli</taxon>
        <taxon>Bacillales</taxon>
        <taxon>Bacillaceae</taxon>
        <taxon>Oceanobacillus</taxon>
    </lineage>
</organism>
<dbReference type="InterPro" id="IPR018392">
    <property type="entry name" value="LysM"/>
</dbReference>
<keyword evidence="4" id="KW-1185">Reference proteome</keyword>
<dbReference type="InterPro" id="IPR048862">
    <property type="entry name" value="SPOCS_spoVID_N"/>
</dbReference>
<comment type="caution">
    <text evidence="3">The sequence shown here is derived from an EMBL/GenBank/DDBJ whole genome shotgun (WGS) entry which is preliminary data.</text>
</comment>
<feature type="compositionally biased region" description="Acidic residues" evidence="1">
    <location>
        <begin position="416"/>
        <end position="428"/>
    </location>
</feature>
<feature type="region of interest" description="Disordered" evidence="1">
    <location>
        <begin position="401"/>
        <end position="438"/>
    </location>
</feature>
<evidence type="ECO:0000256" key="1">
    <source>
        <dbReference type="SAM" id="MobiDB-lite"/>
    </source>
</evidence>
<feature type="compositionally biased region" description="Acidic residues" evidence="1">
    <location>
        <begin position="292"/>
        <end position="303"/>
    </location>
</feature>
<dbReference type="EMBL" id="LGTK01000009">
    <property type="protein sequence ID" value="KPH77119.1"/>
    <property type="molecule type" value="Genomic_DNA"/>
</dbReference>
<feature type="compositionally biased region" description="Acidic residues" evidence="1">
    <location>
        <begin position="316"/>
        <end position="327"/>
    </location>
</feature>
<dbReference type="CDD" id="cd00118">
    <property type="entry name" value="LysM"/>
    <property type="match status" value="1"/>
</dbReference>
<proteinExistence type="predicted"/>
<feature type="compositionally biased region" description="Basic and acidic residues" evidence="1">
    <location>
        <begin position="174"/>
        <end position="201"/>
    </location>
</feature>
<dbReference type="PROSITE" id="PS51782">
    <property type="entry name" value="LYSM"/>
    <property type="match status" value="1"/>
</dbReference>
<dbReference type="Pfam" id="PF20918">
    <property type="entry name" value="SPOCS_spoVID-N"/>
    <property type="match status" value="1"/>
</dbReference>
<evidence type="ECO:0000313" key="3">
    <source>
        <dbReference type="EMBL" id="KPH77119.1"/>
    </source>
</evidence>
<dbReference type="Pfam" id="PF01476">
    <property type="entry name" value="LysM"/>
    <property type="match status" value="1"/>
</dbReference>
<sequence length="507" mass="58267">MSADQSVFSFELNETLYFEKGQEIEELRGISLEPEITIQTNEDYISIRGVIELTGNYKKATTIEDRLEEFNHETKRYIESVADTDDENAEFSHRFPVEISVPTYRVGNLDDVMVSVQAFDYEIPKQTQLKMFSTIAIHGINQEAGISRVEDDSVEDTYQESLADQEDVSGISDKVVEEEPVLSEREAKDTFEFEIKQKQQEQEEEPEIASKAEIPALEESRDEEGQAEESEIASKAEIPALEENRDEEEQTEELEIASKAETPTLEENRDEEEQTEEPEIASKAETPNLEENRDEEEQTEESEIASKAEIPALEENRDEEEQTEESEIASKIETPTLEENRTEEEQAEEPEIPSITETPTLKTDRDEEEQIEGVEPEKPVEEGRWSFKTQTQTLAEFFNNHKEVSNTESSELQSENVEEEVEAESLETEGEHESRDKGDITYLSDIFRNSSEEEYTKMRLCIVQKDDTIETISERFKVSPLQIIKQNQLEDDFDVAEGQLLYIPSKK</sequence>
<feature type="compositionally biased region" description="Basic and acidic residues" evidence="1">
    <location>
        <begin position="429"/>
        <end position="438"/>
    </location>
</feature>
<name>A0ABR5MLR8_9BACI</name>
<gene>
    <name evidence="3" type="ORF">AFL42_04360</name>
</gene>
<dbReference type="Proteomes" id="UP000037854">
    <property type="component" value="Unassembled WGS sequence"/>
</dbReference>
<protein>
    <recommendedName>
        <fullName evidence="2">LysM domain-containing protein</fullName>
    </recommendedName>
</protein>
<dbReference type="RefSeq" id="WP_060667951.1">
    <property type="nucleotide sequence ID" value="NZ_LGTK01000009.1"/>
</dbReference>
<feature type="compositionally biased region" description="Acidic residues" evidence="1">
    <location>
        <begin position="220"/>
        <end position="231"/>
    </location>
</feature>
<feature type="domain" description="LysM" evidence="2">
    <location>
        <begin position="459"/>
        <end position="503"/>
    </location>
</feature>
<feature type="compositionally biased region" description="Acidic residues" evidence="1">
    <location>
        <begin position="244"/>
        <end position="255"/>
    </location>
</feature>
<feature type="compositionally biased region" description="Basic and acidic residues" evidence="1">
    <location>
        <begin position="375"/>
        <end position="384"/>
    </location>
</feature>
<feature type="region of interest" description="Disordered" evidence="1">
    <location>
        <begin position="163"/>
        <end position="384"/>
    </location>
</feature>
<dbReference type="Gene3D" id="3.10.350.10">
    <property type="entry name" value="LysM domain"/>
    <property type="match status" value="1"/>
</dbReference>
<evidence type="ECO:0000259" key="2">
    <source>
        <dbReference type="PROSITE" id="PS51782"/>
    </source>
</evidence>
<dbReference type="SMART" id="SM00257">
    <property type="entry name" value="LysM"/>
    <property type="match status" value="1"/>
</dbReference>